<comment type="caution">
    <text evidence="11">The sequence shown here is derived from an EMBL/GenBank/DDBJ whole genome shotgun (WGS) entry which is preliminary data.</text>
</comment>
<dbReference type="Proteomes" id="UP001309876">
    <property type="component" value="Unassembled WGS sequence"/>
</dbReference>
<evidence type="ECO:0000256" key="2">
    <source>
        <dbReference type="ARBA" id="ARBA00004604"/>
    </source>
</evidence>
<protein>
    <submittedName>
        <fullName evidence="11">60S ribosomal subunit assembly/export protein</fullName>
    </submittedName>
</protein>
<dbReference type="GO" id="GO:0030687">
    <property type="term" value="C:preribosome, large subunit precursor"/>
    <property type="evidence" value="ECO:0007669"/>
    <property type="project" value="TreeGrafter"/>
</dbReference>
<evidence type="ECO:0000256" key="5">
    <source>
        <dbReference type="ARBA" id="ARBA00022448"/>
    </source>
</evidence>
<evidence type="ECO:0000256" key="4">
    <source>
        <dbReference type="ARBA" id="ARBA00011339"/>
    </source>
</evidence>
<evidence type="ECO:0000256" key="9">
    <source>
        <dbReference type="ARBA" id="ARBA00023242"/>
    </source>
</evidence>
<keyword evidence="9" id="KW-0539">Nucleus</keyword>
<evidence type="ECO:0000256" key="1">
    <source>
        <dbReference type="ARBA" id="ARBA00001977"/>
    </source>
</evidence>
<feature type="compositionally biased region" description="Basic residues" evidence="10">
    <location>
        <begin position="221"/>
        <end position="231"/>
    </location>
</feature>
<evidence type="ECO:0000256" key="8">
    <source>
        <dbReference type="ARBA" id="ARBA00023054"/>
    </source>
</evidence>
<keyword evidence="6" id="KW-0690">Ribosome biogenesis</keyword>
<dbReference type="InterPro" id="IPR037650">
    <property type="entry name" value="Loc1"/>
</dbReference>
<keyword evidence="8" id="KW-0175">Coiled coil</keyword>
<dbReference type="PANTHER" id="PTHR28028">
    <property type="entry name" value="60S RIBOSOMAL SUBUNIT ASSEMBLY/EXPORT PROTEIN LOC1"/>
    <property type="match status" value="1"/>
</dbReference>
<keyword evidence="7" id="KW-0509">mRNA transport</keyword>
<evidence type="ECO:0000256" key="7">
    <source>
        <dbReference type="ARBA" id="ARBA00022816"/>
    </source>
</evidence>
<dbReference type="GO" id="GO:0003729">
    <property type="term" value="F:mRNA binding"/>
    <property type="evidence" value="ECO:0007669"/>
    <property type="project" value="InterPro"/>
</dbReference>
<reference evidence="11 12" key="1">
    <citation type="submission" date="2023-08" db="EMBL/GenBank/DDBJ databases">
        <title>Black Yeasts Isolated from many extreme environments.</title>
        <authorList>
            <person name="Coleine C."/>
            <person name="Stajich J.E."/>
            <person name="Selbmann L."/>
        </authorList>
    </citation>
    <scope>NUCLEOTIDE SEQUENCE [LARGE SCALE GENOMIC DNA]</scope>
    <source>
        <strain evidence="11 12">CCFEE 5910</strain>
    </source>
</reference>
<feature type="region of interest" description="Disordered" evidence="10">
    <location>
        <begin position="154"/>
        <end position="231"/>
    </location>
</feature>
<evidence type="ECO:0000313" key="12">
    <source>
        <dbReference type="Proteomes" id="UP001309876"/>
    </source>
</evidence>
<proteinExistence type="inferred from homology"/>
<feature type="compositionally biased region" description="Basic and acidic residues" evidence="10">
    <location>
        <begin position="154"/>
        <end position="220"/>
    </location>
</feature>
<comment type="subcellular location">
    <subcellularLocation>
        <location evidence="2">Nucleus</location>
        <location evidence="2">Nucleolus</location>
    </subcellularLocation>
</comment>
<evidence type="ECO:0000256" key="3">
    <source>
        <dbReference type="ARBA" id="ARBA00008132"/>
    </source>
</evidence>
<dbReference type="GO" id="GO:0051028">
    <property type="term" value="P:mRNA transport"/>
    <property type="evidence" value="ECO:0007669"/>
    <property type="project" value="UniProtKB-KW"/>
</dbReference>
<feature type="region of interest" description="Disordered" evidence="10">
    <location>
        <begin position="50"/>
        <end position="99"/>
    </location>
</feature>
<dbReference type="EMBL" id="JAVRRJ010000001">
    <property type="protein sequence ID" value="KAK5089918.1"/>
    <property type="molecule type" value="Genomic_DNA"/>
</dbReference>
<comment type="function">
    <text evidence="1">Required for efficient assembly and nuclear export of the 60S ribosomal subunit.</text>
</comment>
<dbReference type="AlphaFoldDB" id="A0AAN7T4J4"/>
<dbReference type="GO" id="GO:0008298">
    <property type="term" value="P:intracellular mRNA localization"/>
    <property type="evidence" value="ECO:0007669"/>
    <property type="project" value="TreeGrafter"/>
</dbReference>
<feature type="compositionally biased region" description="Low complexity" evidence="10">
    <location>
        <begin position="72"/>
        <end position="88"/>
    </location>
</feature>
<evidence type="ECO:0000256" key="10">
    <source>
        <dbReference type="SAM" id="MobiDB-lite"/>
    </source>
</evidence>
<name>A0AAN7T4J4_9EURO</name>
<evidence type="ECO:0000313" key="11">
    <source>
        <dbReference type="EMBL" id="KAK5089918.1"/>
    </source>
</evidence>
<accession>A0AAN7T4J4</accession>
<keyword evidence="5" id="KW-0813">Transport</keyword>
<organism evidence="11 12">
    <name type="scientific">Lithohypha guttulata</name>
    <dbReference type="NCBI Taxonomy" id="1690604"/>
    <lineage>
        <taxon>Eukaryota</taxon>
        <taxon>Fungi</taxon>
        <taxon>Dikarya</taxon>
        <taxon>Ascomycota</taxon>
        <taxon>Pezizomycotina</taxon>
        <taxon>Eurotiomycetes</taxon>
        <taxon>Chaetothyriomycetidae</taxon>
        <taxon>Chaetothyriales</taxon>
        <taxon>Trichomeriaceae</taxon>
        <taxon>Lithohypha</taxon>
    </lineage>
</organism>
<gene>
    <name evidence="11" type="primary">LOC1</name>
    <name evidence="11" type="ORF">LTR05_000085</name>
</gene>
<comment type="subunit">
    <text evidence="4">Component of the 66S pre-ribosomal particle.</text>
</comment>
<dbReference type="GO" id="GO:0005730">
    <property type="term" value="C:nucleolus"/>
    <property type="evidence" value="ECO:0007669"/>
    <property type="project" value="UniProtKB-SubCell"/>
</dbReference>
<keyword evidence="12" id="KW-1185">Reference proteome</keyword>
<comment type="similarity">
    <text evidence="3">Belongs to the LOC1 family.</text>
</comment>
<evidence type="ECO:0000256" key="6">
    <source>
        <dbReference type="ARBA" id="ARBA00022517"/>
    </source>
</evidence>
<dbReference type="GO" id="GO:0042273">
    <property type="term" value="P:ribosomal large subunit biogenesis"/>
    <property type="evidence" value="ECO:0007669"/>
    <property type="project" value="InterPro"/>
</dbReference>
<sequence>MTVPERIPTFFGFMRVIKRDGTMGHVLRADSCLNWSRISVATIMAPVKPARRLARKSATAGPSKSKKPGKLPPKMSKQVKTKPGAQAQKPKKKKPEYSEKQLNLPVLNSIVPANAKTVQKAGGTGKKKNKVFVDDTESMMTILAMVNAEKEGQIEGKVQKERQMEEIREARRKEAEKKEQKRQGKIEKVKQDIKNDQRGKRRRSEADKESPLKEQKNQDKKPKRKSVSFVT</sequence>
<dbReference type="PANTHER" id="PTHR28028:SF1">
    <property type="entry name" value="60S RIBOSOMAL SUBUNIT ASSEMBLY_EXPORT PROTEIN LOC1"/>
    <property type="match status" value="1"/>
</dbReference>